<feature type="domain" description="HNH nuclease" evidence="1">
    <location>
        <begin position="104"/>
        <end position="148"/>
    </location>
</feature>
<dbReference type="Pfam" id="PF13392">
    <property type="entry name" value="HNH_3"/>
    <property type="match status" value="1"/>
</dbReference>
<dbReference type="InterPro" id="IPR044930">
    <property type="entry name" value="Homing_endonuclease_His-Me"/>
</dbReference>
<evidence type="ECO:0000313" key="2">
    <source>
        <dbReference type="EMBL" id="KKK72579.1"/>
    </source>
</evidence>
<dbReference type="GO" id="GO:0004519">
    <property type="term" value="F:endonuclease activity"/>
    <property type="evidence" value="ECO:0007669"/>
    <property type="project" value="InterPro"/>
</dbReference>
<protein>
    <recommendedName>
        <fullName evidence="1">HNH nuclease domain-containing protein</fullName>
    </recommendedName>
</protein>
<gene>
    <name evidence="2" type="ORF">LCGC14_2902450</name>
</gene>
<organism evidence="2">
    <name type="scientific">marine sediment metagenome</name>
    <dbReference type="NCBI Taxonomy" id="412755"/>
    <lineage>
        <taxon>unclassified sequences</taxon>
        <taxon>metagenomes</taxon>
        <taxon>ecological metagenomes</taxon>
    </lineage>
</organism>
<dbReference type="InterPro" id="IPR044925">
    <property type="entry name" value="His-Me_finger_sf"/>
</dbReference>
<proteinExistence type="predicted"/>
<name>A0A0F9A1V6_9ZZZZ</name>
<dbReference type="EMBL" id="LAZR01057189">
    <property type="protein sequence ID" value="KKK72579.1"/>
    <property type="molecule type" value="Genomic_DNA"/>
</dbReference>
<dbReference type="InterPro" id="IPR003615">
    <property type="entry name" value="HNH_nuc"/>
</dbReference>
<evidence type="ECO:0000259" key="1">
    <source>
        <dbReference type="Pfam" id="PF13392"/>
    </source>
</evidence>
<reference evidence="2" key="1">
    <citation type="journal article" date="2015" name="Nature">
        <title>Complex archaea that bridge the gap between prokaryotes and eukaryotes.</title>
        <authorList>
            <person name="Spang A."/>
            <person name="Saw J.H."/>
            <person name="Jorgensen S.L."/>
            <person name="Zaremba-Niedzwiedzka K."/>
            <person name="Martijn J."/>
            <person name="Lind A.E."/>
            <person name="van Eijk R."/>
            <person name="Schleper C."/>
            <person name="Guy L."/>
            <person name="Ettema T.J."/>
        </authorList>
    </citation>
    <scope>NUCLEOTIDE SEQUENCE</scope>
</reference>
<dbReference type="AlphaFoldDB" id="A0A0F9A1V6"/>
<comment type="caution">
    <text evidence="2">The sequence shown here is derived from an EMBL/GenBank/DDBJ whole genome shotgun (WGS) entry which is preliminary data.</text>
</comment>
<accession>A0A0F9A1V6</accession>
<dbReference type="SUPFAM" id="SSF54060">
    <property type="entry name" value="His-Me finger endonucleases"/>
    <property type="match status" value="1"/>
</dbReference>
<dbReference type="Gene3D" id="3.90.75.10">
    <property type="entry name" value="Homing Intron 3 (I-ppo) Encoded Endonuclease, Chain A"/>
    <property type="match status" value="1"/>
</dbReference>
<sequence>MSLPVLPWVRQVAWYADTLGGIMSIATADSARDAETSGRVTPEVSPMLNQSITFGDPRLPARFWAKVRIGSVPVHRPDLGPCWVWTACCLPKGYGKFVANCKQYRAHRFSWELEYGPIPAGKWVLHRCDNPPCVRLSHLYAGTPKENAGDMVEAGNHQGARKTHCLHGHPFDEENTYYTPDGRRNCRACHRDRQQRRRQNEWLSGELESP</sequence>